<evidence type="ECO:0000313" key="2">
    <source>
        <dbReference type="EMBL" id="CAD6203703.1"/>
    </source>
</evidence>
<sequence>MALAKRKSAAAGGGRRGSCRGQVEGGRPRARQDEGLPGLAGYEEMTLMKCHRLTRAISLYFRSGYPSRAGIHISEPEQWKMPSTKKKPLVYFYGTKQIAFCNYADLEAFTEEKKDLYLFSDMEHSSHHRHEDDKANSGSVSTSDNVWLHSAGGTSNQPTLGLVTATECLILPAKVDSTCNSEASENGTSETELKSNGTSSLTHEHSNCTTPNKDEQLRAEYSEILPDSPNSKNEVSKSDGDEHLPLVKRARVPMERSQLEDSPVDEIDASNKKPELATTLDQCDRNVPSRENDSCEETLMDTKNGQWHTFSSLALKELNHRKIKDRSTSPDSMPMKELIAVAQARRFSRSTSFPDNFLNAKYIPETSINTPPKEGSHRQLSPSNRIIRPTSGNDNVHSRSPFDNIQLKKLVGHDEANAVTKVFQRFLSTLTRTKESGAEMYIPLSFRQFYLEFSMLLHLLETQHGRIEKQCLKV</sequence>
<dbReference type="OrthoDB" id="62853at2759"/>
<dbReference type="PANTHER" id="PTHR12550">
    <property type="entry name" value="HEPATOMA-DERIVED GROWTH FACTOR-RELATED"/>
    <property type="match status" value="1"/>
</dbReference>
<evidence type="ECO:0000256" key="1">
    <source>
        <dbReference type="SAM" id="MobiDB-lite"/>
    </source>
</evidence>
<proteinExistence type="predicted"/>
<feature type="region of interest" description="Disordered" evidence="1">
    <location>
        <begin position="365"/>
        <end position="399"/>
    </location>
</feature>
<feature type="region of interest" description="Disordered" evidence="1">
    <location>
        <begin position="1"/>
        <end position="37"/>
    </location>
</feature>
<dbReference type="AlphaFoldDB" id="A0A811M5V8"/>
<dbReference type="EMBL" id="CAJGYO010000001">
    <property type="protein sequence ID" value="CAD6203703.1"/>
    <property type="molecule type" value="Genomic_DNA"/>
</dbReference>
<feature type="region of interest" description="Disordered" evidence="1">
    <location>
        <begin position="179"/>
        <end position="266"/>
    </location>
</feature>
<name>A0A811M5V8_9POAL</name>
<dbReference type="Proteomes" id="UP000604825">
    <property type="component" value="Unassembled WGS sequence"/>
</dbReference>
<protein>
    <submittedName>
        <fullName evidence="2">Uncharacterized protein</fullName>
    </submittedName>
</protein>
<feature type="compositionally biased region" description="Basic and acidic residues" evidence="1">
    <location>
        <begin position="202"/>
        <end position="221"/>
    </location>
</feature>
<organism evidence="2 3">
    <name type="scientific">Miscanthus lutarioriparius</name>
    <dbReference type="NCBI Taxonomy" id="422564"/>
    <lineage>
        <taxon>Eukaryota</taxon>
        <taxon>Viridiplantae</taxon>
        <taxon>Streptophyta</taxon>
        <taxon>Embryophyta</taxon>
        <taxon>Tracheophyta</taxon>
        <taxon>Spermatophyta</taxon>
        <taxon>Magnoliopsida</taxon>
        <taxon>Liliopsida</taxon>
        <taxon>Poales</taxon>
        <taxon>Poaceae</taxon>
        <taxon>PACMAD clade</taxon>
        <taxon>Panicoideae</taxon>
        <taxon>Andropogonodae</taxon>
        <taxon>Andropogoneae</taxon>
        <taxon>Saccharinae</taxon>
        <taxon>Miscanthus</taxon>
    </lineage>
</organism>
<feature type="compositionally biased region" description="Polar residues" evidence="1">
    <location>
        <begin position="179"/>
        <end position="201"/>
    </location>
</feature>
<feature type="compositionally biased region" description="Polar residues" evidence="1">
    <location>
        <begin position="378"/>
        <end position="395"/>
    </location>
</feature>
<reference evidence="2" key="1">
    <citation type="submission" date="2020-10" db="EMBL/GenBank/DDBJ databases">
        <authorList>
            <person name="Han B."/>
            <person name="Lu T."/>
            <person name="Zhao Q."/>
            <person name="Huang X."/>
            <person name="Zhao Y."/>
        </authorList>
    </citation>
    <scope>NUCLEOTIDE SEQUENCE</scope>
</reference>
<comment type="caution">
    <text evidence="2">The sequence shown here is derived from an EMBL/GenBank/DDBJ whole genome shotgun (WGS) entry which is preliminary data.</text>
</comment>
<evidence type="ECO:0000313" key="3">
    <source>
        <dbReference type="Proteomes" id="UP000604825"/>
    </source>
</evidence>
<gene>
    <name evidence="2" type="ORF">NCGR_LOCUS1845</name>
</gene>
<keyword evidence="3" id="KW-1185">Reference proteome</keyword>
<dbReference type="Gene3D" id="2.30.30.140">
    <property type="match status" value="1"/>
</dbReference>
<dbReference type="PANTHER" id="PTHR12550:SF83">
    <property type="entry name" value="OS03G0358000 PROTEIN"/>
    <property type="match status" value="1"/>
</dbReference>
<accession>A0A811M5V8</accession>
<feature type="compositionally biased region" description="Basic and acidic residues" evidence="1">
    <location>
        <begin position="234"/>
        <end position="245"/>
    </location>
</feature>